<comment type="caution">
    <text evidence="1">The sequence shown here is derived from an EMBL/GenBank/DDBJ whole genome shotgun (WGS) entry which is preliminary data.</text>
</comment>
<gene>
    <name evidence="1" type="ORF">KDW_31950</name>
</gene>
<reference evidence="1 2" key="1">
    <citation type="submission" date="2019-10" db="EMBL/GenBank/DDBJ databases">
        <title>Dictyobacter vulcani sp. nov., within the class Ktedonobacteria, isolated from soil of volcanic Mt. Zao.</title>
        <authorList>
            <person name="Zheng Y."/>
            <person name="Wang C.M."/>
            <person name="Sakai Y."/>
            <person name="Abe K."/>
            <person name="Yokota A."/>
            <person name="Yabe S."/>
        </authorList>
    </citation>
    <scope>NUCLEOTIDE SEQUENCE [LARGE SCALE GENOMIC DNA]</scope>
    <source>
        <strain evidence="1 2">W12</strain>
    </source>
</reference>
<organism evidence="1 2">
    <name type="scientific">Dictyobacter vulcani</name>
    <dbReference type="NCBI Taxonomy" id="2607529"/>
    <lineage>
        <taxon>Bacteria</taxon>
        <taxon>Bacillati</taxon>
        <taxon>Chloroflexota</taxon>
        <taxon>Ktedonobacteria</taxon>
        <taxon>Ktedonobacterales</taxon>
        <taxon>Dictyobacteraceae</taxon>
        <taxon>Dictyobacter</taxon>
    </lineage>
</organism>
<sequence length="43" mass="4766">MPLPEARYSCCGPFSATVYRSDVEKIDDITRRNATGSWTSNGL</sequence>
<name>A0A5J4KMR6_9CHLR</name>
<accession>A0A5J4KMR6</accession>
<dbReference type="EMBL" id="BKZW01000001">
    <property type="protein sequence ID" value="GER89033.1"/>
    <property type="molecule type" value="Genomic_DNA"/>
</dbReference>
<dbReference type="Proteomes" id="UP000326912">
    <property type="component" value="Unassembled WGS sequence"/>
</dbReference>
<dbReference type="AlphaFoldDB" id="A0A5J4KMR6"/>
<proteinExistence type="predicted"/>
<keyword evidence="2" id="KW-1185">Reference proteome</keyword>
<evidence type="ECO:0000313" key="2">
    <source>
        <dbReference type="Proteomes" id="UP000326912"/>
    </source>
</evidence>
<evidence type="ECO:0000313" key="1">
    <source>
        <dbReference type="EMBL" id="GER89033.1"/>
    </source>
</evidence>
<protein>
    <submittedName>
        <fullName evidence="1">Uncharacterized protein</fullName>
    </submittedName>
</protein>